<evidence type="ECO:0000256" key="2">
    <source>
        <dbReference type="ARBA" id="ARBA00022525"/>
    </source>
</evidence>
<feature type="non-terminal residue" evidence="5">
    <location>
        <position position="242"/>
    </location>
</feature>
<dbReference type="InterPro" id="IPR055372">
    <property type="entry name" value="CBM96"/>
</dbReference>
<proteinExistence type="predicted"/>
<evidence type="ECO:0000256" key="3">
    <source>
        <dbReference type="ARBA" id="ARBA00022729"/>
    </source>
</evidence>
<keyword evidence="2" id="KW-0964">Secreted</keyword>
<dbReference type="EMBL" id="BARS01049122">
    <property type="protein sequence ID" value="GAG29728.1"/>
    <property type="molecule type" value="Genomic_DNA"/>
</dbReference>
<reference evidence="5" key="1">
    <citation type="journal article" date="2014" name="Front. Microbiol.">
        <title>High frequency of phylogenetically diverse reductive dehalogenase-homologous genes in deep subseafloor sedimentary metagenomes.</title>
        <authorList>
            <person name="Kawai M."/>
            <person name="Futagami T."/>
            <person name="Toyoda A."/>
            <person name="Takaki Y."/>
            <person name="Nishi S."/>
            <person name="Hori S."/>
            <person name="Arai W."/>
            <person name="Tsubouchi T."/>
            <person name="Morono Y."/>
            <person name="Uchiyama I."/>
            <person name="Ito T."/>
            <person name="Fujiyama A."/>
            <person name="Inagaki F."/>
            <person name="Takami H."/>
        </authorList>
    </citation>
    <scope>NUCLEOTIDE SEQUENCE</scope>
    <source>
        <strain evidence="5">Expedition CK06-06</strain>
    </source>
</reference>
<dbReference type="GO" id="GO:0005576">
    <property type="term" value="C:extracellular region"/>
    <property type="evidence" value="ECO:0007669"/>
    <property type="project" value="UniProtKB-SubCell"/>
</dbReference>
<comment type="subcellular location">
    <subcellularLocation>
        <location evidence="1">Secreted</location>
    </subcellularLocation>
</comment>
<organism evidence="5">
    <name type="scientific">marine sediment metagenome</name>
    <dbReference type="NCBI Taxonomy" id="412755"/>
    <lineage>
        <taxon>unclassified sequences</taxon>
        <taxon>metagenomes</taxon>
        <taxon>ecological metagenomes</taxon>
    </lineage>
</organism>
<protein>
    <recommendedName>
        <fullName evidence="4">Carbohydrate-binding module family 96 domain-containing protein</fullName>
    </recommendedName>
</protein>
<feature type="domain" description="Carbohydrate-binding module family 96" evidence="4">
    <location>
        <begin position="20"/>
        <end position="186"/>
    </location>
</feature>
<keyword evidence="3" id="KW-0732">Signal</keyword>
<feature type="non-terminal residue" evidence="5">
    <location>
        <position position="1"/>
    </location>
</feature>
<dbReference type="Pfam" id="PF24517">
    <property type="entry name" value="CBM96"/>
    <property type="match status" value="1"/>
</dbReference>
<comment type="caution">
    <text evidence="5">The sequence shown here is derived from an EMBL/GenBank/DDBJ whole genome shotgun (WGS) entry which is preliminary data.</text>
</comment>
<evidence type="ECO:0000259" key="4">
    <source>
        <dbReference type="Pfam" id="PF24517"/>
    </source>
</evidence>
<dbReference type="AlphaFoldDB" id="X0WZ58"/>
<evidence type="ECO:0000313" key="5">
    <source>
        <dbReference type="EMBL" id="GAG29728.1"/>
    </source>
</evidence>
<name>X0WZ58_9ZZZZ</name>
<accession>X0WZ58</accession>
<dbReference type="NCBIfam" id="NF033679">
    <property type="entry name" value="DNRLRE_dom"/>
    <property type="match status" value="1"/>
</dbReference>
<sequence length="242" mass="25792">VTGSVTGQAIHSGPKLTQTTVTLTASADATVRSWQPNTNFGSEDILELSYSAIDEVREAVTLLRFDVASALPANAIVDSAILELFLMHGAGADPVAVAAYFVTSGWAESSVTWNSFPTAEPIGIVSQVDASPGSYKSWVVTSFAQAWHSDSNNGLYLRGPVDGTYYERAFESREHNESVPRLVVTYHLPTLSGRVYAGNVGDESTPLSDVTVELYCSNDVGDLGTRIASTTTNSEGWYGLTA</sequence>
<gene>
    <name evidence="5" type="ORF">S01H1_73509</name>
</gene>
<evidence type="ECO:0000256" key="1">
    <source>
        <dbReference type="ARBA" id="ARBA00004613"/>
    </source>
</evidence>